<dbReference type="HAMAP" id="MF_00470">
    <property type="entry name" value="MenC_1"/>
    <property type="match status" value="1"/>
</dbReference>
<feature type="domain" description="Mandelate racemase/muconate lactonizing enzyme C-terminal" evidence="5">
    <location>
        <begin position="115"/>
        <end position="212"/>
    </location>
</feature>
<dbReference type="GO" id="GO:0043748">
    <property type="term" value="F:O-succinylbenzoate synthase activity"/>
    <property type="evidence" value="ECO:0007669"/>
    <property type="project" value="UniProtKB-EC"/>
</dbReference>
<proteinExistence type="inferred from homology"/>
<evidence type="ECO:0000256" key="1">
    <source>
        <dbReference type="ARBA" id="ARBA00022723"/>
    </source>
</evidence>
<dbReference type="AlphaFoldDB" id="A0A917BD63"/>
<keyword evidence="2 4" id="KW-0460">Magnesium</keyword>
<evidence type="ECO:0000256" key="3">
    <source>
        <dbReference type="ARBA" id="ARBA00023239"/>
    </source>
</evidence>
<comment type="pathway">
    <text evidence="4">Quinol/quinone metabolism; 1,4-dihydroxy-2-naphthoate biosynthesis; 1,4-dihydroxy-2-naphthoate from chorismate: step 4/7.</text>
</comment>
<feature type="active site" description="Proton acceptor" evidence="4">
    <location>
        <position position="245"/>
    </location>
</feature>
<dbReference type="Proteomes" id="UP000605670">
    <property type="component" value="Unassembled WGS sequence"/>
</dbReference>
<protein>
    <recommendedName>
        <fullName evidence="4">o-succinylbenzoate synthase</fullName>
        <shortName evidence="4">OSB synthase</shortName>
        <shortName evidence="4">OSBS</shortName>
        <ecNumber evidence="4">4.2.1.113</ecNumber>
    </recommendedName>
    <alternativeName>
        <fullName evidence="4">4-(2'-carboxyphenyl)-4-oxybutyric acid synthase</fullName>
    </alternativeName>
    <alternativeName>
        <fullName evidence="4">o-succinylbenzoic acid synthase</fullName>
    </alternativeName>
</protein>
<dbReference type="Pfam" id="PF13378">
    <property type="entry name" value="MR_MLE_C"/>
    <property type="match status" value="1"/>
</dbReference>
<dbReference type="SFLD" id="SFLDG00180">
    <property type="entry name" value="muconate_cycloisomerase"/>
    <property type="match status" value="1"/>
</dbReference>
<reference evidence="6" key="2">
    <citation type="submission" date="2020-09" db="EMBL/GenBank/DDBJ databases">
        <authorList>
            <person name="Sun Q."/>
            <person name="Zhou Y."/>
        </authorList>
    </citation>
    <scope>NUCLEOTIDE SEQUENCE</scope>
    <source>
        <strain evidence="6">CGMCC 1.12160</strain>
    </source>
</reference>
<comment type="catalytic activity">
    <reaction evidence="4">
        <text>(1R,6R)-6-hydroxy-2-succinyl-cyclohexa-2,4-diene-1-carboxylate = 2-succinylbenzoate + H2O</text>
        <dbReference type="Rhea" id="RHEA:10196"/>
        <dbReference type="ChEBI" id="CHEBI:15377"/>
        <dbReference type="ChEBI" id="CHEBI:18325"/>
        <dbReference type="ChEBI" id="CHEBI:58689"/>
        <dbReference type="EC" id="4.2.1.113"/>
    </reaction>
</comment>
<dbReference type="Gene3D" id="3.20.20.120">
    <property type="entry name" value="Enolase-like C-terminal domain"/>
    <property type="match status" value="1"/>
</dbReference>
<accession>A0A917BD63</accession>
<dbReference type="SFLD" id="SFLDF00009">
    <property type="entry name" value="o-succinylbenzoate_synthase"/>
    <property type="match status" value="1"/>
</dbReference>
<dbReference type="EMBL" id="BMEM01000001">
    <property type="protein sequence ID" value="GGF38248.1"/>
    <property type="molecule type" value="Genomic_DNA"/>
</dbReference>
<comment type="cofactor">
    <cofactor evidence="4">
        <name>a divalent metal cation</name>
        <dbReference type="ChEBI" id="CHEBI:60240"/>
    </cofactor>
</comment>
<keyword evidence="4" id="KW-0474">Menaquinone biosynthesis</keyword>
<dbReference type="GO" id="GO:0000287">
    <property type="term" value="F:magnesium ion binding"/>
    <property type="evidence" value="ECO:0007669"/>
    <property type="project" value="UniProtKB-UniRule"/>
</dbReference>
<gene>
    <name evidence="4 6" type="primary">menC</name>
    <name evidence="6" type="ORF">GCM10011366_02260</name>
</gene>
<feature type="binding site" evidence="4">
    <location>
        <position position="221"/>
    </location>
    <ligand>
        <name>Mg(2+)</name>
        <dbReference type="ChEBI" id="CHEBI:18420"/>
    </ligand>
</feature>
<dbReference type="NCBIfam" id="NF002782">
    <property type="entry name" value="PRK02901.1"/>
    <property type="match status" value="1"/>
</dbReference>
<comment type="function">
    <text evidence="4">Converts 2-succinyl-6-hydroxy-2,4-cyclohexadiene-1-carboxylate (SHCHC) to 2-succinylbenzoate (OSB).</text>
</comment>
<reference evidence="6" key="1">
    <citation type="journal article" date="2014" name="Int. J. Syst. Evol. Microbiol.">
        <title>Complete genome sequence of Corynebacterium casei LMG S-19264T (=DSM 44701T), isolated from a smear-ripened cheese.</title>
        <authorList>
            <consortium name="US DOE Joint Genome Institute (JGI-PGF)"/>
            <person name="Walter F."/>
            <person name="Albersmeier A."/>
            <person name="Kalinowski J."/>
            <person name="Ruckert C."/>
        </authorList>
    </citation>
    <scope>NUCLEOTIDE SEQUENCE</scope>
    <source>
        <strain evidence="6">CGMCC 1.12160</strain>
    </source>
</reference>
<dbReference type="InterPro" id="IPR010196">
    <property type="entry name" value="OSB_synthase_MenC1"/>
</dbReference>
<comment type="similarity">
    <text evidence="4">Belongs to the mandelate racemase/muconate lactonizing enzyme family. MenC type 1 subfamily.</text>
</comment>
<dbReference type="SMART" id="SM00922">
    <property type="entry name" value="MR_MLE"/>
    <property type="match status" value="1"/>
</dbReference>
<organism evidence="6 7">
    <name type="scientific">Ornithinimicrobium tianjinense</name>
    <dbReference type="NCBI Taxonomy" id="1195761"/>
    <lineage>
        <taxon>Bacteria</taxon>
        <taxon>Bacillati</taxon>
        <taxon>Actinomycetota</taxon>
        <taxon>Actinomycetes</taxon>
        <taxon>Micrococcales</taxon>
        <taxon>Ornithinimicrobiaceae</taxon>
        <taxon>Ornithinimicrobium</taxon>
    </lineage>
</organism>
<keyword evidence="3 4" id="KW-0456">Lyase</keyword>
<comment type="caution">
    <text evidence="6">The sequence shown here is derived from an EMBL/GenBank/DDBJ whole genome shotgun (WGS) entry which is preliminary data.</text>
</comment>
<dbReference type="CDD" id="cd03320">
    <property type="entry name" value="OSBS"/>
    <property type="match status" value="1"/>
</dbReference>
<dbReference type="Pfam" id="PF18374">
    <property type="entry name" value="Enolase_like_N"/>
    <property type="match status" value="1"/>
</dbReference>
<feature type="binding site" evidence="4">
    <location>
        <position position="193"/>
    </location>
    <ligand>
        <name>Mg(2+)</name>
        <dbReference type="ChEBI" id="CHEBI:18420"/>
    </ligand>
</feature>
<evidence type="ECO:0000256" key="2">
    <source>
        <dbReference type="ARBA" id="ARBA00022842"/>
    </source>
</evidence>
<feature type="binding site" evidence="4">
    <location>
        <position position="167"/>
    </location>
    <ligand>
        <name>Mg(2+)</name>
        <dbReference type="ChEBI" id="CHEBI:18420"/>
    </ligand>
</feature>
<dbReference type="EC" id="4.2.1.113" evidence="4"/>
<name>A0A917BD63_9MICO</name>
<dbReference type="InterPro" id="IPR036849">
    <property type="entry name" value="Enolase-like_C_sf"/>
</dbReference>
<evidence type="ECO:0000313" key="6">
    <source>
        <dbReference type="EMBL" id="GGF38248.1"/>
    </source>
</evidence>
<comment type="pathway">
    <text evidence="4">Quinol/quinone metabolism; menaquinone biosynthesis.</text>
</comment>
<evidence type="ECO:0000259" key="5">
    <source>
        <dbReference type="SMART" id="SM00922"/>
    </source>
</evidence>
<evidence type="ECO:0000256" key="4">
    <source>
        <dbReference type="HAMAP-Rule" id="MF_00470"/>
    </source>
</evidence>
<feature type="active site" description="Proton donor" evidence="4">
    <location>
        <position position="136"/>
    </location>
</feature>
<evidence type="ECO:0000313" key="7">
    <source>
        <dbReference type="Proteomes" id="UP000605670"/>
    </source>
</evidence>
<dbReference type="SUPFAM" id="SSF51604">
    <property type="entry name" value="Enolase C-terminal domain-like"/>
    <property type="match status" value="1"/>
</dbReference>
<dbReference type="PANTHER" id="PTHR48073:SF2">
    <property type="entry name" value="O-SUCCINYLBENZOATE SYNTHASE"/>
    <property type="match status" value="1"/>
</dbReference>
<keyword evidence="7" id="KW-1185">Reference proteome</keyword>
<dbReference type="GO" id="GO:0009234">
    <property type="term" value="P:menaquinone biosynthetic process"/>
    <property type="evidence" value="ECO:0007669"/>
    <property type="project" value="UniProtKB-UniRule"/>
</dbReference>
<sequence length="360" mass="38465">MRIPGDGPLTTARLVTTRPAYPDRVLPDLADLLAAAHVVTLPMRVRFRGVTEREAVLLRGPRGWAEWAPFPEYDDHDASRWLEAAVELGWGEVPPPVRTEVGVNATVPALAADQVEGVLARYDLAADPARRTAKVKVAERGQTLDDDVARVTEVRRVLGQEARIRVDANGAWSVDDALAALARLAPLHLEYAEQPCATVEELAELRVRLARTGVDVPVAADESIRRAEDPLRVAREHAADLVVVKAAPLGGVARALEIVDACGLPAVVSSALDTSVGLAAGVRLAAALPRLDHDCGLGTAALLAADVVPDPLLPHAGTLTTDRADAARDGVDPASLAAYRSSAERETWWRDRLTRAHALL</sequence>
<dbReference type="InterPro" id="IPR029065">
    <property type="entry name" value="Enolase_C-like"/>
</dbReference>
<dbReference type="SFLD" id="SFLDS00001">
    <property type="entry name" value="Enolase"/>
    <property type="match status" value="1"/>
</dbReference>
<dbReference type="PANTHER" id="PTHR48073">
    <property type="entry name" value="O-SUCCINYLBENZOATE SYNTHASE-RELATED"/>
    <property type="match status" value="1"/>
</dbReference>
<keyword evidence="1 4" id="KW-0479">Metal-binding</keyword>
<dbReference type="InterPro" id="IPR013342">
    <property type="entry name" value="Mandelate_racemase_C"/>
</dbReference>